<gene>
    <name evidence="4" type="ORF">IC795_10120</name>
</gene>
<dbReference type="Pfam" id="PF00724">
    <property type="entry name" value="Oxidored_FMN"/>
    <property type="match status" value="1"/>
</dbReference>
<evidence type="ECO:0000313" key="4">
    <source>
        <dbReference type="EMBL" id="QNX07575.1"/>
    </source>
</evidence>
<dbReference type="GO" id="GO:0016491">
    <property type="term" value="F:oxidoreductase activity"/>
    <property type="evidence" value="ECO:0007669"/>
    <property type="project" value="UniProtKB-KW"/>
</dbReference>
<dbReference type="InterPro" id="IPR051799">
    <property type="entry name" value="NADH_flavin_oxidoreductase"/>
</dbReference>
<dbReference type="PANTHER" id="PTHR43656">
    <property type="entry name" value="BINDING OXIDOREDUCTASE, PUTATIVE (AFU_ORTHOLOGUE AFUA_2G08260)-RELATED"/>
    <property type="match status" value="1"/>
</dbReference>
<dbReference type="Proteomes" id="UP000516745">
    <property type="component" value="Chromosome"/>
</dbReference>
<evidence type="ECO:0000259" key="3">
    <source>
        <dbReference type="Pfam" id="PF00724"/>
    </source>
</evidence>
<dbReference type="CDD" id="cd04735">
    <property type="entry name" value="OYE_like_4_FMN"/>
    <property type="match status" value="1"/>
</dbReference>
<name>A0A7H2YSH5_9GAMM</name>
<reference evidence="5" key="1">
    <citation type="submission" date="2020-09" db="EMBL/GenBank/DDBJ databases">
        <title>Clinical and molecular characterization of Acinetobacter seifertii in Taiwan.</title>
        <authorList>
            <person name="Li L.-H."/>
            <person name="Yang Y.-S."/>
            <person name="Sun J.-R."/>
            <person name="Huang T.-W."/>
            <person name="Huang W.-C."/>
            <person name="Wang Y.-C."/>
            <person name="Kuo T.-H."/>
            <person name="Kuo S.-C."/>
            <person name="Chen T.-L."/>
        </authorList>
    </citation>
    <scope>NUCLEOTIDE SEQUENCE [LARGE SCALE GENOMIC DNA]</scope>
    <source>
        <strain evidence="5">AS72</strain>
    </source>
</reference>
<evidence type="ECO:0000256" key="2">
    <source>
        <dbReference type="ARBA" id="ARBA00023002"/>
    </source>
</evidence>
<evidence type="ECO:0000313" key="5">
    <source>
        <dbReference type="Proteomes" id="UP000516745"/>
    </source>
</evidence>
<accession>A0A7H2YSH5</accession>
<dbReference type="GO" id="GO:0010181">
    <property type="term" value="F:FMN binding"/>
    <property type="evidence" value="ECO:0007669"/>
    <property type="project" value="InterPro"/>
</dbReference>
<dbReference type="EMBL" id="CP061565">
    <property type="protein sequence ID" value="QNX07575.1"/>
    <property type="molecule type" value="Genomic_DNA"/>
</dbReference>
<dbReference type="InterPro" id="IPR013785">
    <property type="entry name" value="Aldolase_TIM"/>
</dbReference>
<feature type="domain" description="NADH:flavin oxidoreductase/NADH oxidase N-terminal" evidence="3">
    <location>
        <begin position="7"/>
        <end position="340"/>
    </location>
</feature>
<reference evidence="4 5" key="2">
    <citation type="submission" date="2020-09" db="EMBL/GenBank/DDBJ databases">
        <authorList>
            <person name="Chen F.-J."/>
            <person name="Lee Y.-T."/>
        </authorList>
    </citation>
    <scope>NUCLEOTIDE SEQUENCE [LARGE SCALE GENOMIC DNA]</scope>
    <source>
        <strain evidence="4 5">AS72</strain>
    </source>
</reference>
<keyword evidence="2" id="KW-0560">Oxidoreductase</keyword>
<protein>
    <submittedName>
        <fullName evidence="4">NADH-dependent flavin oxidoreductase</fullName>
    </submittedName>
</protein>
<proteinExistence type="predicted"/>
<dbReference type="PANTHER" id="PTHR43656:SF2">
    <property type="entry name" value="BINDING OXIDOREDUCTASE, PUTATIVE (AFU_ORTHOLOGUE AFUA_2G08260)-RELATED"/>
    <property type="match status" value="1"/>
</dbReference>
<dbReference type="AlphaFoldDB" id="A0A7H2YSH5"/>
<keyword evidence="1" id="KW-0285">Flavoprotein</keyword>
<dbReference type="SUPFAM" id="SSF51395">
    <property type="entry name" value="FMN-linked oxidoreductases"/>
    <property type="match status" value="1"/>
</dbReference>
<dbReference type="InterPro" id="IPR001155">
    <property type="entry name" value="OxRdtase_FMN_N"/>
</dbReference>
<evidence type="ECO:0000256" key="1">
    <source>
        <dbReference type="ARBA" id="ARBA00022630"/>
    </source>
</evidence>
<dbReference type="Gene3D" id="3.20.20.70">
    <property type="entry name" value="Aldolase class I"/>
    <property type="match status" value="1"/>
</dbReference>
<organism evidence="4 5">
    <name type="scientific">Acinetobacter seifertii</name>
    <dbReference type="NCBI Taxonomy" id="1530123"/>
    <lineage>
        <taxon>Bacteria</taxon>
        <taxon>Pseudomonadati</taxon>
        <taxon>Pseudomonadota</taxon>
        <taxon>Gammaproteobacteria</taxon>
        <taxon>Moraxellales</taxon>
        <taxon>Moraxellaceae</taxon>
        <taxon>Acinetobacter</taxon>
        <taxon>Acinetobacter calcoaceticus/baumannii complex</taxon>
    </lineage>
</organism>
<sequence>MATEYSKLFQPFPLTTEIELRNRIIMAPMTTWSANHDGNVSEQELNYIRKRVNGVGLVITGCTHVQENGIGFTNEFAAFDDRFIPSLKKLAQAAKSGGAPAILQIFHAGNKAIPDLIPKADVVSASALKTPTGSFVDSQITSRALSHQEILEVIHAFGETTRRAIEAGFDGIELHGAHGFLIQNFFSPLFNQRQDEWGGSLEKRMRFPLEIVKEAKRVIKQYAKKPFALGYRISVEEYDENGLRIGDSLQLIDRLIESDIDYLHVSLTDILNSKPVCATDENLTIQSIIEHVNYRVPLISAGKIRTPHQALQALQLGLPLIAIGKALVMNPDWVELTTKNQVDQISTELSLEKNTELHIPDHLWHEIKMRKGWFPIHQIEQA</sequence>